<evidence type="ECO:0000313" key="1">
    <source>
        <dbReference type="EMBL" id="UOA24865.1"/>
    </source>
</evidence>
<geneLocation type="plasmid" evidence="1 2">
    <name>pDSM110277_b</name>
</geneLocation>
<dbReference type="InterPro" id="IPR023198">
    <property type="entry name" value="PGP-like_dom2"/>
</dbReference>
<dbReference type="SUPFAM" id="SSF56784">
    <property type="entry name" value="HAD-like"/>
    <property type="match status" value="1"/>
</dbReference>
<dbReference type="InterPro" id="IPR036412">
    <property type="entry name" value="HAD-like_sf"/>
</dbReference>
<gene>
    <name evidence="1" type="ORF">DSM110277_03312</name>
</gene>
<organism evidence="1 2">
    <name type="scientific">Sulfitobacter pontiacus</name>
    <dbReference type="NCBI Taxonomy" id="60137"/>
    <lineage>
        <taxon>Bacteria</taxon>
        <taxon>Pseudomonadati</taxon>
        <taxon>Pseudomonadota</taxon>
        <taxon>Alphaproteobacteria</taxon>
        <taxon>Rhodobacterales</taxon>
        <taxon>Roseobacteraceae</taxon>
        <taxon>Sulfitobacter</taxon>
    </lineage>
</organism>
<accession>A0AAX3AGJ4</accession>
<dbReference type="AlphaFoldDB" id="A0AAX3AGJ4"/>
<proteinExistence type="predicted"/>
<sequence>MPDRTDFSTIVFDVNETLLDIATLEPFFVRVFGNAAVLREWFPELILYSQTVTLSGLYVPFGDLAGGVSSLCMVACHIWDTIGAQSVGCRGAFIARPHNSILHVPGVPEPDFTSHDLAKLADQIIQAQKLAG</sequence>
<keyword evidence="2" id="KW-1185">Reference proteome</keyword>
<dbReference type="EMBL" id="CP084961">
    <property type="protein sequence ID" value="UOA24865.1"/>
    <property type="molecule type" value="Genomic_DNA"/>
</dbReference>
<dbReference type="Proteomes" id="UP000830781">
    <property type="component" value="Plasmid pDSM110277_b"/>
</dbReference>
<dbReference type="RefSeq" id="WP_132998085.1">
    <property type="nucleotide sequence ID" value="NZ_CP084961.1"/>
</dbReference>
<evidence type="ECO:0000313" key="2">
    <source>
        <dbReference type="Proteomes" id="UP000830781"/>
    </source>
</evidence>
<reference evidence="2" key="1">
    <citation type="journal article" date="2022" name="Microorganisms">
        <title>Beyond the ABCs#Discovery of Three New Plasmid Types in Rhodobacterales (RepQ, RepY, RepW).</title>
        <authorList>
            <person name="Freese H.M."/>
            <person name="Ringel V."/>
            <person name="Overmann J."/>
            <person name="Petersen J."/>
        </authorList>
    </citation>
    <scope>NUCLEOTIDE SEQUENCE [LARGE SCALE GENOMIC DNA]</scope>
    <source>
        <strain evidence="2">DSM 110277</strain>
        <plasmid evidence="2">pDSM110277_b</plasmid>
    </source>
</reference>
<name>A0AAX3AGJ4_9RHOB</name>
<evidence type="ECO:0008006" key="3">
    <source>
        <dbReference type="Google" id="ProtNLM"/>
    </source>
</evidence>
<protein>
    <recommendedName>
        <fullName evidence="3">2-haloacid dehalogenase</fullName>
    </recommendedName>
</protein>
<keyword evidence="1" id="KW-0614">Plasmid</keyword>
<dbReference type="Gene3D" id="1.10.150.240">
    <property type="entry name" value="Putative phosphatase, domain 2"/>
    <property type="match status" value="1"/>
</dbReference>